<feature type="domain" description="Tc1-like transposase DDE" evidence="1">
    <location>
        <begin position="5"/>
        <end position="153"/>
    </location>
</feature>
<sequence length="160" mass="19037">MYLKYLDESGCYCTSPTSYSYGRRGEQKCIRQPRRRGRRINIFGVWEPKVRFDYALMVGTLKTPTYVQLMDWQAAIAKHRLHKTGQITVIIHDNASVHKSHLARQHHQRWQQQGLYIFFLPPYSPQMNRIEDEWLHLKRDELAARVFEDEYELALSEALP</sequence>
<dbReference type="AlphaFoldDB" id="A0A856MTA1"/>
<proteinExistence type="predicted"/>
<organism evidence="2 3">
    <name type="scientific">Brasilonema sennae CENA114</name>
    <dbReference type="NCBI Taxonomy" id="415709"/>
    <lineage>
        <taxon>Bacteria</taxon>
        <taxon>Bacillati</taxon>
        <taxon>Cyanobacteriota</taxon>
        <taxon>Cyanophyceae</taxon>
        <taxon>Nostocales</taxon>
        <taxon>Scytonemataceae</taxon>
        <taxon>Brasilonema</taxon>
        <taxon>Bromeliae group (in: Brasilonema)</taxon>
    </lineage>
</organism>
<reference evidence="2 3" key="1">
    <citation type="submission" date="2018-06" db="EMBL/GenBank/DDBJ databases">
        <title>Comparative genomics of Brasilonema spp. strains.</title>
        <authorList>
            <person name="Alvarenga D.O."/>
            <person name="Fiore M.F."/>
            <person name="Varani A.M."/>
        </authorList>
    </citation>
    <scope>NUCLEOTIDE SEQUENCE [LARGE SCALE GENOMIC DNA]</scope>
    <source>
        <strain evidence="2 3">CENA114</strain>
        <plasmid evidence="3">pboct2</plasmid>
    </source>
</reference>
<name>A0A856MTA1_9CYAN</name>
<dbReference type="GO" id="GO:0003676">
    <property type="term" value="F:nucleic acid binding"/>
    <property type="evidence" value="ECO:0007669"/>
    <property type="project" value="InterPro"/>
</dbReference>
<dbReference type="InterPro" id="IPR036397">
    <property type="entry name" value="RNaseH_sf"/>
</dbReference>
<evidence type="ECO:0000259" key="1">
    <source>
        <dbReference type="Pfam" id="PF13358"/>
    </source>
</evidence>
<geneLocation type="plasmid" evidence="3">
    <name>pboct2</name>
</geneLocation>
<dbReference type="EMBL" id="CP030120">
    <property type="protein sequence ID" value="QDL12847.1"/>
    <property type="molecule type" value="Genomic_DNA"/>
</dbReference>
<dbReference type="KEGG" id="bsen:DP114_34535"/>
<dbReference type="Proteomes" id="UP000503129">
    <property type="component" value="Plasmid pBOCT2"/>
</dbReference>
<keyword evidence="2" id="KW-0614">Plasmid</keyword>
<evidence type="ECO:0000313" key="2">
    <source>
        <dbReference type="EMBL" id="QDL12847.1"/>
    </source>
</evidence>
<dbReference type="Pfam" id="PF13358">
    <property type="entry name" value="DDE_3"/>
    <property type="match status" value="1"/>
</dbReference>
<dbReference type="InterPro" id="IPR038717">
    <property type="entry name" value="Tc1-like_DDE_dom"/>
</dbReference>
<dbReference type="RefSeq" id="WP_171978419.1">
    <property type="nucleotide sequence ID" value="NZ_CP030120.1"/>
</dbReference>
<accession>A0A856MTA1</accession>
<protein>
    <recommendedName>
        <fullName evidence="1">Tc1-like transposase DDE domain-containing protein</fullName>
    </recommendedName>
</protein>
<evidence type="ECO:0000313" key="3">
    <source>
        <dbReference type="Proteomes" id="UP000503129"/>
    </source>
</evidence>
<gene>
    <name evidence="2" type="ORF">DP114_34535</name>
</gene>
<keyword evidence="3" id="KW-1185">Reference proteome</keyword>
<dbReference type="Gene3D" id="3.30.420.10">
    <property type="entry name" value="Ribonuclease H-like superfamily/Ribonuclease H"/>
    <property type="match status" value="1"/>
</dbReference>